<dbReference type="Pfam" id="PF19029">
    <property type="entry name" value="DUF883_C"/>
    <property type="match status" value="1"/>
</dbReference>
<dbReference type="OrthoDB" id="5298386at2"/>
<name>A0A562QG35_9PSED</name>
<dbReference type="GO" id="GO:0005886">
    <property type="term" value="C:plasma membrane"/>
    <property type="evidence" value="ECO:0007669"/>
    <property type="project" value="UniProtKB-SubCell"/>
</dbReference>
<keyword evidence="4" id="KW-0997">Cell inner membrane</keyword>
<dbReference type="Pfam" id="PF05957">
    <property type="entry name" value="DUF883"/>
    <property type="match status" value="1"/>
</dbReference>
<feature type="domain" description="DUF883" evidence="10">
    <location>
        <begin position="97"/>
        <end position="126"/>
    </location>
</feature>
<evidence type="ECO:0000256" key="6">
    <source>
        <dbReference type="ARBA" id="ARBA00022989"/>
    </source>
</evidence>
<evidence type="ECO:0000313" key="11">
    <source>
        <dbReference type="EMBL" id="TWI55715.1"/>
    </source>
</evidence>
<evidence type="ECO:0000259" key="10">
    <source>
        <dbReference type="Pfam" id="PF19029"/>
    </source>
</evidence>
<comment type="similarity">
    <text evidence="2">Belongs to the ElaB/YgaM/YqjD family.</text>
</comment>
<comment type="caution">
    <text evidence="11">The sequence shown here is derived from an EMBL/GenBank/DDBJ whole genome shotgun (WGS) entry which is preliminary data.</text>
</comment>
<accession>A0A562QG35</accession>
<evidence type="ECO:0000256" key="3">
    <source>
        <dbReference type="ARBA" id="ARBA00022475"/>
    </source>
</evidence>
<keyword evidence="5" id="KW-0812">Transmembrane</keyword>
<dbReference type="InterPro" id="IPR043605">
    <property type="entry name" value="DUF883_C"/>
</dbReference>
<dbReference type="AlphaFoldDB" id="A0A562QG35"/>
<gene>
    <name evidence="11" type="ORF">IQ22_01648</name>
</gene>
<evidence type="ECO:0000256" key="5">
    <source>
        <dbReference type="ARBA" id="ARBA00022692"/>
    </source>
</evidence>
<dbReference type="RefSeq" id="WP_145140634.1">
    <property type="nucleotide sequence ID" value="NZ_VLKY01000004.1"/>
</dbReference>
<evidence type="ECO:0000256" key="4">
    <source>
        <dbReference type="ARBA" id="ARBA00022519"/>
    </source>
</evidence>
<dbReference type="PANTHER" id="PTHR35893">
    <property type="entry name" value="INNER MEMBRANE PROTEIN-RELATED"/>
    <property type="match status" value="1"/>
</dbReference>
<dbReference type="PANTHER" id="PTHR35893:SF3">
    <property type="entry name" value="INNER MEMBRANE PROTEIN"/>
    <property type="match status" value="1"/>
</dbReference>
<comment type="subcellular location">
    <subcellularLocation>
        <location evidence="1">Cell inner membrane</location>
        <topology evidence="1">Single-pass membrane protein</topology>
    </subcellularLocation>
</comment>
<keyword evidence="6" id="KW-1133">Transmembrane helix</keyword>
<organism evidence="11 12">
    <name type="scientific">Pseudomonas duriflava</name>
    <dbReference type="NCBI Taxonomy" id="459528"/>
    <lineage>
        <taxon>Bacteria</taxon>
        <taxon>Pseudomonadati</taxon>
        <taxon>Pseudomonadota</taxon>
        <taxon>Gammaproteobacteria</taxon>
        <taxon>Pseudomonadales</taxon>
        <taxon>Pseudomonadaceae</taxon>
        <taxon>Pseudomonas</taxon>
    </lineage>
</organism>
<keyword evidence="3" id="KW-1003">Cell membrane</keyword>
<feature type="domain" description="DUF883" evidence="9">
    <location>
        <begin position="33"/>
        <end position="79"/>
    </location>
</feature>
<feature type="compositionally biased region" description="Basic and acidic residues" evidence="8">
    <location>
        <begin position="21"/>
        <end position="31"/>
    </location>
</feature>
<keyword evidence="12" id="KW-1185">Reference proteome</keyword>
<evidence type="ECO:0000256" key="7">
    <source>
        <dbReference type="ARBA" id="ARBA00023136"/>
    </source>
</evidence>
<dbReference type="InterPro" id="IPR010279">
    <property type="entry name" value="YqjD/ElaB"/>
</dbReference>
<evidence type="ECO:0000256" key="8">
    <source>
        <dbReference type="SAM" id="MobiDB-lite"/>
    </source>
</evidence>
<evidence type="ECO:0000256" key="1">
    <source>
        <dbReference type="ARBA" id="ARBA00004377"/>
    </source>
</evidence>
<protein>
    <submittedName>
        <fullName evidence="11">ElaB/YqjD/DUF883 family membrane-anchored ribosome-binding protein</fullName>
    </submittedName>
</protein>
<reference evidence="11 12" key="1">
    <citation type="journal article" date="2015" name="Stand. Genomic Sci.">
        <title>Genomic Encyclopedia of Bacterial and Archaeal Type Strains, Phase III: the genomes of soil and plant-associated and newly described type strains.</title>
        <authorList>
            <person name="Whitman W.B."/>
            <person name="Woyke T."/>
            <person name="Klenk H.P."/>
            <person name="Zhou Y."/>
            <person name="Lilburn T.G."/>
            <person name="Beck B.J."/>
            <person name="De Vos P."/>
            <person name="Vandamme P."/>
            <person name="Eisen J.A."/>
            <person name="Garrity G."/>
            <person name="Hugenholtz P."/>
            <person name="Kyrpides N.C."/>
        </authorList>
    </citation>
    <scope>NUCLEOTIDE SEQUENCE [LARGE SCALE GENOMIC DNA]</scope>
    <source>
        <strain evidence="11 12">CGMCC 1.6858</strain>
    </source>
</reference>
<evidence type="ECO:0000313" key="12">
    <source>
        <dbReference type="Proteomes" id="UP000316905"/>
    </source>
</evidence>
<evidence type="ECO:0000256" key="2">
    <source>
        <dbReference type="ARBA" id="ARBA00010423"/>
    </source>
</evidence>
<dbReference type="EMBL" id="VLKY01000004">
    <property type="protein sequence ID" value="TWI55715.1"/>
    <property type="molecule type" value="Genomic_DNA"/>
</dbReference>
<dbReference type="InterPro" id="IPR043604">
    <property type="entry name" value="DUF883_N"/>
</dbReference>
<feature type="region of interest" description="Disordered" evidence="8">
    <location>
        <begin position="1"/>
        <end position="31"/>
    </location>
</feature>
<dbReference type="Proteomes" id="UP000316905">
    <property type="component" value="Unassembled WGS sequence"/>
</dbReference>
<evidence type="ECO:0000259" key="9">
    <source>
        <dbReference type="Pfam" id="PF05957"/>
    </source>
</evidence>
<proteinExistence type="inferred from homology"/>
<dbReference type="GO" id="GO:0043022">
    <property type="term" value="F:ribosome binding"/>
    <property type="evidence" value="ECO:0007669"/>
    <property type="project" value="InterPro"/>
</dbReference>
<sequence length="126" mass="13768">MTMESTLPPSRDDEQSSGTDKQTHREHLHEAQDALSAEFATLIADAEKLLKHTASSASSQVEELRSRLNETLGRTKEAMMSRQSSVSDQSRAALEATEDYVIEHPLKAVGIAAGIGFVVGLLFSRR</sequence>
<keyword evidence="7" id="KW-0472">Membrane</keyword>